<reference evidence="4" key="1">
    <citation type="journal article" date="2019" name="Int. J. Syst. Evol. Microbiol.">
        <title>The Global Catalogue of Microorganisms (GCM) 10K type strain sequencing project: providing services to taxonomists for standard genome sequencing and annotation.</title>
        <authorList>
            <consortium name="The Broad Institute Genomics Platform"/>
            <consortium name="The Broad Institute Genome Sequencing Center for Infectious Disease"/>
            <person name="Wu L."/>
            <person name="Ma J."/>
        </authorList>
    </citation>
    <scope>NUCLEOTIDE SEQUENCE [LARGE SCALE GENOMIC DNA]</scope>
    <source>
        <strain evidence="4">JCM 17027</strain>
    </source>
</reference>
<feature type="region of interest" description="Disordered" evidence="1">
    <location>
        <begin position="241"/>
        <end position="262"/>
    </location>
</feature>
<dbReference type="EMBL" id="BAABCQ010000195">
    <property type="protein sequence ID" value="GAA4008642.1"/>
    <property type="molecule type" value="Genomic_DNA"/>
</dbReference>
<accession>A0ABP7S9H8</accession>
<sequence length="262" mass="24986">MRLPARRIATSALCAGLLIGLSGPAVMAADGGSARERTHAASHAPLPDAAELQNQVGSLAGLGGVLTPVTDLLSAVLEADNGRLSTEEADKLAAAAKDALAKADAADAADAEEAVTAPGTTSPDATTPGTTTPSTTTPGTSTPVKPPVVTAPEAETPVTLPAPVVAQSADGTTAATAAAADLAAAAQAALQVRIDALVKATTSGTAGQVSPAVGDVVTGVVNVVAATLVGGGLPAADLAGLPALPSTPEAATPEAATPANPS</sequence>
<evidence type="ECO:0000256" key="1">
    <source>
        <dbReference type="SAM" id="MobiDB-lite"/>
    </source>
</evidence>
<dbReference type="RefSeq" id="WP_345596924.1">
    <property type="nucleotide sequence ID" value="NZ_BAABCQ010000195.1"/>
</dbReference>
<evidence type="ECO:0000313" key="3">
    <source>
        <dbReference type="EMBL" id="GAA4008642.1"/>
    </source>
</evidence>
<protein>
    <recommendedName>
        <fullName evidence="5">Secreted protein</fullName>
    </recommendedName>
</protein>
<keyword evidence="2" id="KW-0732">Signal</keyword>
<organism evidence="3 4">
    <name type="scientific">Streptomyces marokkonensis</name>
    <dbReference type="NCBI Taxonomy" id="324855"/>
    <lineage>
        <taxon>Bacteria</taxon>
        <taxon>Bacillati</taxon>
        <taxon>Actinomycetota</taxon>
        <taxon>Actinomycetes</taxon>
        <taxon>Kitasatosporales</taxon>
        <taxon>Streptomycetaceae</taxon>
        <taxon>Streptomyces</taxon>
    </lineage>
</organism>
<comment type="caution">
    <text evidence="3">The sequence shown here is derived from an EMBL/GenBank/DDBJ whole genome shotgun (WGS) entry which is preliminary data.</text>
</comment>
<evidence type="ECO:0000256" key="2">
    <source>
        <dbReference type="SAM" id="SignalP"/>
    </source>
</evidence>
<feature type="signal peptide" evidence="2">
    <location>
        <begin position="1"/>
        <end position="28"/>
    </location>
</feature>
<feature type="chain" id="PRO_5047201346" description="Secreted protein" evidence="2">
    <location>
        <begin position="29"/>
        <end position="262"/>
    </location>
</feature>
<proteinExistence type="predicted"/>
<feature type="compositionally biased region" description="Low complexity" evidence="1">
    <location>
        <begin position="114"/>
        <end position="149"/>
    </location>
</feature>
<name>A0ABP7S9H8_9ACTN</name>
<dbReference type="Proteomes" id="UP001500034">
    <property type="component" value="Unassembled WGS sequence"/>
</dbReference>
<gene>
    <name evidence="3" type="ORF">GCM10022384_62970</name>
</gene>
<feature type="region of interest" description="Disordered" evidence="1">
    <location>
        <begin position="109"/>
        <end position="149"/>
    </location>
</feature>
<evidence type="ECO:0008006" key="5">
    <source>
        <dbReference type="Google" id="ProtNLM"/>
    </source>
</evidence>
<keyword evidence="4" id="KW-1185">Reference proteome</keyword>
<evidence type="ECO:0000313" key="4">
    <source>
        <dbReference type="Proteomes" id="UP001500034"/>
    </source>
</evidence>